<keyword evidence="4" id="KW-0732">Signal</keyword>
<dbReference type="InterPro" id="IPR011936">
    <property type="entry name" value="Myxo_disulph_rpt"/>
</dbReference>
<gene>
    <name evidence="12" type="primary">GAT1</name>
    <name evidence="12" type="ORF">AK812_SmicGene33106</name>
</gene>
<accession>A0A1Q9CSF4</accession>
<dbReference type="OrthoDB" id="438150at2759"/>
<protein>
    <submittedName>
        <fullName evidence="12">GABA transporter 1</fullName>
    </submittedName>
</protein>
<sequence>MNAKVCVPVCGDGILSTPMEECDDMNLQRSQAMDAAQIAKWRIFFRCTYDDFWLRSVCKVHCGAGWSMLVASEADTEMDGRKHPSEACDDGNVWDEDGCSSTCESEAGFECLGGALTLPPGQRALLSVVMAIRHREQPSDVTRIGRRRKRPEVGGAEGDASAGAASACSPTCGDGLLNGEEAWGVGRAALDLGWDATKLQTHADAGVRRQLQPSSRQRIGAACADPSDGVEGKEEIKVCGDFRRGPTEQCTFPSILGLAVFEQGWVLEALGLEPAHWDHDSRLELFARPESPGTRSDTCKAICGDGIVVSTEVAVLALWLAMMETFAATMAAPETVALAPQASEEYVEALFQCFLPGAAQLLEVNTKPPRFVGAHFDEAFVSLELNFDSNAPLPGEAAACILVSSIPVVWLRPFQPFHARLLGDEPSCWWKSRQSAAVAMGGSLGILPGSGVLLKAGVLRSYTFANEAAPAQEVKADVPGGFIAPVLWPRHAPACADVTVLSSEYSQGFAGRMAMPPRRGPGRGADLEFCISWAVVAAFNMTAASWDSAEVERIQRGMEMQFQDAEVYLPRQGVLLSRQLSHPHRRAQFRSVGSQLQVGFIYRICLRQQNMLDLVGIGCHNLEVPQYPMALKEGRWPVSYSSCHVELQLEVKAELPEGCVTGDPPRPTTLLAASAMNQLYGYVQDQTQVGAELNRGSGTYAQLAAGGSSASISHKAHNWVHAWYHTTTSVLGAIAVATLPFAFGYLGWFAGIAVWLLSTLVSYYSARLLIQLQGSETTYSQIADRVMGDGFAKWWIRPFQFIVVYQVTVLTALTLGQTFFALDEMFSPAAHLRSSWWTIIGGAFTFLIGLCPSLSHMWQVSCVGSIAVVVFVVLTFVGCILSILSQEADVDFARPNDGEGFVFGVMNSFGVLAFSYGGHAVLPDLQASLQSPTVERAHAAMNRGLMAAYAVIVPCYAATATAAYAAFGENISSYLLDNFSNLSVALLASLHVLLAVNTLALGAIYIQSGFALVGDMIPSLSSDGDRYSCKNLLVVRLPWVATATFVAVAIPFIGDLASLSGAIGFTAMTFVHPFVLWENSPLARGAPAWRRACHAFLAFTFVALGLCSFVGSLYFIIKESSTYTFF</sequence>
<evidence type="ECO:0000256" key="7">
    <source>
        <dbReference type="ARBA" id="ARBA00023136"/>
    </source>
</evidence>
<feature type="transmembrane region" description="Helical" evidence="10">
    <location>
        <begin position="946"/>
        <end position="967"/>
    </location>
</feature>
<organism evidence="12 13">
    <name type="scientific">Symbiodinium microadriaticum</name>
    <name type="common">Dinoflagellate</name>
    <name type="synonym">Zooxanthella microadriatica</name>
    <dbReference type="NCBI Taxonomy" id="2951"/>
    <lineage>
        <taxon>Eukaryota</taxon>
        <taxon>Sar</taxon>
        <taxon>Alveolata</taxon>
        <taxon>Dinophyceae</taxon>
        <taxon>Suessiales</taxon>
        <taxon>Symbiodiniaceae</taxon>
        <taxon>Symbiodinium</taxon>
    </lineage>
</organism>
<comment type="subcellular location">
    <subcellularLocation>
        <location evidence="1">Membrane</location>
    </subcellularLocation>
</comment>
<dbReference type="EMBL" id="LSRX01000951">
    <property type="protein sequence ID" value="OLP85853.1"/>
    <property type="molecule type" value="Genomic_DNA"/>
</dbReference>
<feature type="transmembrane region" description="Helical" evidence="10">
    <location>
        <begin position="863"/>
        <end position="884"/>
    </location>
</feature>
<evidence type="ECO:0000256" key="6">
    <source>
        <dbReference type="ARBA" id="ARBA00022989"/>
    </source>
</evidence>
<evidence type="ECO:0000313" key="12">
    <source>
        <dbReference type="EMBL" id="OLP85853.1"/>
    </source>
</evidence>
<dbReference type="GO" id="GO:0016020">
    <property type="term" value="C:membrane"/>
    <property type="evidence" value="ECO:0007669"/>
    <property type="project" value="UniProtKB-SubCell"/>
</dbReference>
<feature type="transmembrane region" description="Helical" evidence="10">
    <location>
        <begin position="745"/>
        <end position="766"/>
    </location>
</feature>
<dbReference type="PANTHER" id="PTHR48017">
    <property type="entry name" value="OS05G0424000 PROTEIN-RELATED"/>
    <property type="match status" value="1"/>
</dbReference>
<feature type="transmembrane region" description="Helical" evidence="10">
    <location>
        <begin position="1059"/>
        <end position="1076"/>
    </location>
</feature>
<evidence type="ECO:0000256" key="8">
    <source>
        <dbReference type="ARBA" id="ARBA00023157"/>
    </source>
</evidence>
<feature type="transmembrane region" description="Helical" evidence="10">
    <location>
        <begin position="802"/>
        <end position="822"/>
    </location>
</feature>
<evidence type="ECO:0000256" key="9">
    <source>
        <dbReference type="SAM" id="MobiDB-lite"/>
    </source>
</evidence>
<proteinExistence type="predicted"/>
<evidence type="ECO:0000256" key="5">
    <source>
        <dbReference type="ARBA" id="ARBA00022737"/>
    </source>
</evidence>
<evidence type="ECO:0000256" key="3">
    <source>
        <dbReference type="ARBA" id="ARBA00022692"/>
    </source>
</evidence>
<keyword evidence="6 10" id="KW-1133">Transmembrane helix</keyword>
<feature type="transmembrane region" description="Helical" evidence="10">
    <location>
        <begin position="1096"/>
        <end position="1117"/>
    </location>
</feature>
<feature type="domain" description="Amino acid transporter transmembrane" evidence="11">
    <location>
        <begin position="718"/>
        <end position="1117"/>
    </location>
</feature>
<dbReference type="Pfam" id="PF13948">
    <property type="entry name" value="DUF4215"/>
    <property type="match status" value="1"/>
</dbReference>
<evidence type="ECO:0000313" key="13">
    <source>
        <dbReference type="Proteomes" id="UP000186817"/>
    </source>
</evidence>
<feature type="region of interest" description="Disordered" evidence="9">
    <location>
        <begin position="140"/>
        <end position="161"/>
    </location>
</feature>
<feature type="transmembrane region" description="Helical" evidence="10">
    <location>
        <begin position="1033"/>
        <end position="1053"/>
    </location>
</feature>
<dbReference type="Pfam" id="PF01490">
    <property type="entry name" value="Aa_trans"/>
    <property type="match status" value="1"/>
</dbReference>
<dbReference type="NCBIfam" id="TIGR02232">
    <property type="entry name" value="myxo_disulf_rpt"/>
    <property type="match status" value="1"/>
</dbReference>
<name>A0A1Q9CSF4_SYMMI</name>
<evidence type="ECO:0000256" key="1">
    <source>
        <dbReference type="ARBA" id="ARBA00004370"/>
    </source>
</evidence>
<evidence type="ECO:0000259" key="11">
    <source>
        <dbReference type="Pfam" id="PF01490"/>
    </source>
</evidence>
<keyword evidence="3 10" id="KW-0812">Transmembrane</keyword>
<feature type="transmembrane region" description="Helical" evidence="10">
    <location>
        <begin position="987"/>
        <end position="1013"/>
    </location>
</feature>
<feature type="transmembrane region" description="Helical" evidence="10">
    <location>
        <begin position="834"/>
        <end position="851"/>
    </location>
</feature>
<keyword evidence="5" id="KW-0677">Repeat</keyword>
<comment type="caution">
    <text evidence="12">The sequence shown here is derived from an EMBL/GenBank/DDBJ whole genome shotgun (WGS) entry which is preliminary data.</text>
</comment>
<keyword evidence="8" id="KW-1015">Disulfide bond</keyword>
<keyword evidence="13" id="KW-1185">Reference proteome</keyword>
<dbReference type="InterPro" id="IPR013057">
    <property type="entry name" value="AA_transpt_TM"/>
</dbReference>
<keyword evidence="7 10" id="KW-0472">Membrane</keyword>
<feature type="transmembrane region" description="Helical" evidence="10">
    <location>
        <begin position="904"/>
        <end position="925"/>
    </location>
</feature>
<dbReference type="AlphaFoldDB" id="A0A1Q9CSF4"/>
<evidence type="ECO:0000256" key="4">
    <source>
        <dbReference type="ARBA" id="ARBA00022729"/>
    </source>
</evidence>
<evidence type="ECO:0000256" key="2">
    <source>
        <dbReference type="ARBA" id="ARBA00022448"/>
    </source>
</evidence>
<keyword evidence="2" id="KW-0813">Transport</keyword>
<reference evidence="12 13" key="1">
    <citation type="submission" date="2016-02" db="EMBL/GenBank/DDBJ databases">
        <title>Genome analysis of coral dinoflagellate symbionts highlights evolutionary adaptations to a symbiotic lifestyle.</title>
        <authorList>
            <person name="Aranda M."/>
            <person name="Li Y."/>
            <person name="Liew Y.J."/>
            <person name="Baumgarten S."/>
            <person name="Simakov O."/>
            <person name="Wilson M."/>
            <person name="Piel J."/>
            <person name="Ashoor H."/>
            <person name="Bougouffa S."/>
            <person name="Bajic V.B."/>
            <person name="Ryu T."/>
            <person name="Ravasi T."/>
            <person name="Bayer T."/>
            <person name="Micklem G."/>
            <person name="Kim H."/>
            <person name="Bhak J."/>
            <person name="Lajeunesse T.C."/>
            <person name="Voolstra C.R."/>
        </authorList>
    </citation>
    <scope>NUCLEOTIDE SEQUENCE [LARGE SCALE GENOMIC DNA]</scope>
    <source>
        <strain evidence="12 13">CCMP2467</strain>
    </source>
</reference>
<evidence type="ECO:0000256" key="10">
    <source>
        <dbReference type="SAM" id="Phobius"/>
    </source>
</evidence>
<dbReference type="Proteomes" id="UP000186817">
    <property type="component" value="Unassembled WGS sequence"/>
</dbReference>